<keyword evidence="6" id="KW-1185">Reference proteome</keyword>
<dbReference type="EMBL" id="JACHHT010000002">
    <property type="protein sequence ID" value="MBB6521763.1"/>
    <property type="molecule type" value="Genomic_DNA"/>
</dbReference>
<feature type="domain" description="HTH araC/xylS-type" evidence="4">
    <location>
        <begin position="240"/>
        <end position="338"/>
    </location>
</feature>
<evidence type="ECO:0000259" key="4">
    <source>
        <dbReference type="PROSITE" id="PS01124"/>
    </source>
</evidence>
<proteinExistence type="predicted"/>
<dbReference type="InterPro" id="IPR009057">
    <property type="entry name" value="Homeodomain-like_sf"/>
</dbReference>
<dbReference type="InterPro" id="IPR018060">
    <property type="entry name" value="HTH_AraC"/>
</dbReference>
<dbReference type="InterPro" id="IPR032687">
    <property type="entry name" value="AraC-type_N"/>
</dbReference>
<dbReference type="InterPro" id="IPR020449">
    <property type="entry name" value="Tscrpt_reg_AraC-type_HTH"/>
</dbReference>
<evidence type="ECO:0000313" key="5">
    <source>
        <dbReference type="EMBL" id="MBB6521763.1"/>
    </source>
</evidence>
<dbReference type="SMART" id="SM00342">
    <property type="entry name" value="HTH_ARAC"/>
    <property type="match status" value="1"/>
</dbReference>
<dbReference type="PRINTS" id="PR00032">
    <property type="entry name" value="HTHARAC"/>
</dbReference>
<dbReference type="RefSeq" id="WP_166844581.1">
    <property type="nucleotide sequence ID" value="NZ_JAAONY010000002.1"/>
</dbReference>
<keyword evidence="2 5" id="KW-0238">DNA-binding</keyword>
<dbReference type="Pfam" id="PF12833">
    <property type="entry name" value="HTH_18"/>
    <property type="match status" value="1"/>
</dbReference>
<dbReference type="SUPFAM" id="SSF46689">
    <property type="entry name" value="Homeodomain-like"/>
    <property type="match status" value="1"/>
</dbReference>
<dbReference type="GO" id="GO:0005829">
    <property type="term" value="C:cytosol"/>
    <property type="evidence" value="ECO:0007669"/>
    <property type="project" value="TreeGrafter"/>
</dbReference>
<dbReference type="GO" id="GO:0000976">
    <property type="term" value="F:transcription cis-regulatory region binding"/>
    <property type="evidence" value="ECO:0007669"/>
    <property type="project" value="TreeGrafter"/>
</dbReference>
<reference evidence="5 6" key="1">
    <citation type="submission" date="2020-08" db="EMBL/GenBank/DDBJ databases">
        <title>Genomic Encyclopedia of Type Strains, Phase IV (KMG-IV): sequencing the most valuable type-strain genomes for metagenomic binning, comparative biology and taxonomic classification.</title>
        <authorList>
            <person name="Goeker M."/>
        </authorList>
    </citation>
    <scope>NUCLEOTIDE SEQUENCE [LARGE SCALE GENOMIC DNA]</scope>
    <source>
        <strain evidence="5 6">DSM 22368</strain>
    </source>
</reference>
<dbReference type="PROSITE" id="PS00041">
    <property type="entry name" value="HTH_ARAC_FAMILY_1"/>
    <property type="match status" value="1"/>
</dbReference>
<dbReference type="PANTHER" id="PTHR47894:SF1">
    <property type="entry name" value="HTH-TYPE TRANSCRIPTIONAL REGULATOR VQSM"/>
    <property type="match status" value="1"/>
</dbReference>
<dbReference type="PROSITE" id="PS01124">
    <property type="entry name" value="HTH_ARAC_FAMILY_2"/>
    <property type="match status" value="1"/>
</dbReference>
<comment type="caution">
    <text evidence="5">The sequence shown here is derived from an EMBL/GenBank/DDBJ whole genome shotgun (WGS) entry which is preliminary data.</text>
</comment>
<name>A0A7X0MVU3_9GAMM</name>
<organism evidence="5 6">
    <name type="scientific">Pseudoteredinibacter isoporae</name>
    <dbReference type="NCBI Taxonomy" id="570281"/>
    <lineage>
        <taxon>Bacteria</taxon>
        <taxon>Pseudomonadati</taxon>
        <taxon>Pseudomonadota</taxon>
        <taxon>Gammaproteobacteria</taxon>
        <taxon>Cellvibrionales</taxon>
        <taxon>Cellvibrionaceae</taxon>
        <taxon>Pseudoteredinibacter</taxon>
    </lineage>
</organism>
<dbReference type="InterPro" id="IPR018062">
    <property type="entry name" value="HTH_AraC-typ_CS"/>
</dbReference>
<keyword evidence="1" id="KW-0805">Transcription regulation</keyword>
<dbReference type="PANTHER" id="PTHR47894">
    <property type="entry name" value="HTH-TYPE TRANSCRIPTIONAL REGULATOR GADX"/>
    <property type="match status" value="1"/>
</dbReference>
<sequence>MTESTLIPNTPSTTASWAQLIAKAIESYGLDSRPLFEKAGIDIEQIKAPNARVPVYKMEVVWRGAVEQCEDPAFALTVAKHFQPNAFSAIGMAMASSSTLLEGLRRCIRFYRLTSDGALLSLNESAGYIRLLFEIPAEHVEVTEEAMEAFIGCMVQLFRSMLGADFSPAAANFIHHQENETPYQQFFNCKVGFGEKHYELIFNKSDTEQELLFANPNLGDVLDEWMTKYLARFQSELLSTKVRAYLLDYLIDGDVDQKQVAEHMGMSARAMQRKLKEEGSSFSELLDACRLHFAEQFLRDGKLTLAEITFMLGFSDQSNFSRAFKRWTGTSPQQYRSKFDAAGV</sequence>
<dbReference type="GO" id="GO:0003700">
    <property type="term" value="F:DNA-binding transcription factor activity"/>
    <property type="evidence" value="ECO:0007669"/>
    <property type="project" value="InterPro"/>
</dbReference>
<keyword evidence="3" id="KW-0804">Transcription</keyword>
<dbReference type="Gene3D" id="1.10.10.60">
    <property type="entry name" value="Homeodomain-like"/>
    <property type="match status" value="1"/>
</dbReference>
<gene>
    <name evidence="5" type="ORF">HNR48_002048</name>
</gene>
<dbReference type="InParanoid" id="A0A7X0MVU3"/>
<evidence type="ECO:0000313" key="6">
    <source>
        <dbReference type="Proteomes" id="UP000528457"/>
    </source>
</evidence>
<accession>A0A7X0MVU3</accession>
<dbReference type="AlphaFoldDB" id="A0A7X0MVU3"/>
<evidence type="ECO:0000256" key="1">
    <source>
        <dbReference type="ARBA" id="ARBA00023015"/>
    </source>
</evidence>
<dbReference type="Pfam" id="PF12625">
    <property type="entry name" value="Arabinose_bd"/>
    <property type="match status" value="1"/>
</dbReference>
<protein>
    <submittedName>
        <fullName evidence="5">AraC-like DNA-binding protein</fullName>
    </submittedName>
</protein>
<evidence type="ECO:0000256" key="2">
    <source>
        <dbReference type="ARBA" id="ARBA00023125"/>
    </source>
</evidence>
<dbReference type="FunCoup" id="A0A7X0MVU3">
    <property type="interactions" value="43"/>
</dbReference>
<dbReference type="Proteomes" id="UP000528457">
    <property type="component" value="Unassembled WGS sequence"/>
</dbReference>
<evidence type="ECO:0000256" key="3">
    <source>
        <dbReference type="ARBA" id="ARBA00023163"/>
    </source>
</evidence>